<dbReference type="InterPro" id="IPR001876">
    <property type="entry name" value="Znf_RanBP2"/>
</dbReference>
<evidence type="ECO:0000259" key="4">
    <source>
        <dbReference type="PROSITE" id="PS01358"/>
    </source>
</evidence>
<feature type="domain" description="RanBP2-type" evidence="4">
    <location>
        <begin position="85"/>
        <end position="104"/>
    </location>
</feature>
<sequence>MATIKYSIMKMVYTNESHFLANNVKNLIEAQEINTFLKNEFAQGAMGEISPLDSWPEVWVYNNSDFDRALEIATSSQSSSEKNDWICKNCSEKNDPSFEICWNCQRENAQ</sequence>
<dbReference type="GO" id="GO:0008270">
    <property type="term" value="F:zinc ion binding"/>
    <property type="evidence" value="ECO:0007669"/>
    <property type="project" value="UniProtKB-KW"/>
</dbReference>
<keyword evidence="1" id="KW-0479">Metal-binding</keyword>
<accession>A1SW40</accession>
<dbReference type="InterPro" id="IPR018551">
    <property type="entry name" value="DUF2007"/>
</dbReference>
<dbReference type="eggNOG" id="ENOG5032Y5P">
    <property type="taxonomic scope" value="Bacteria"/>
</dbReference>
<dbReference type="Proteomes" id="UP000000639">
    <property type="component" value="Chromosome"/>
</dbReference>
<dbReference type="Pfam" id="PF24463">
    <property type="entry name" value="DUF7577"/>
    <property type="match status" value="1"/>
</dbReference>
<keyword evidence="3" id="KW-0862">Zinc</keyword>
<dbReference type="HOGENOM" id="CLU_155686_0_0_6"/>
<evidence type="ECO:0000256" key="1">
    <source>
        <dbReference type="ARBA" id="ARBA00022723"/>
    </source>
</evidence>
<proteinExistence type="predicted"/>
<protein>
    <recommendedName>
        <fullName evidence="4">RanBP2-type domain-containing protein</fullName>
    </recommendedName>
</protein>
<keyword evidence="2" id="KW-0863">Zinc-finger</keyword>
<evidence type="ECO:0000313" key="6">
    <source>
        <dbReference type="Proteomes" id="UP000000639"/>
    </source>
</evidence>
<reference evidence="5 6" key="1">
    <citation type="submission" date="2007-01" db="EMBL/GenBank/DDBJ databases">
        <title>Complete sequence of Psychromonas ingrahamii 37.</title>
        <authorList>
            <consortium name="US DOE Joint Genome Institute"/>
            <person name="Copeland A."/>
            <person name="Lucas S."/>
            <person name="Lapidus A."/>
            <person name="Barry K."/>
            <person name="Detter J.C."/>
            <person name="Glavina del Rio T."/>
            <person name="Hammon N."/>
            <person name="Israni S."/>
            <person name="Dalin E."/>
            <person name="Tice H."/>
            <person name="Pitluck S."/>
            <person name="Thompson L.S."/>
            <person name="Brettin T."/>
            <person name="Bruce D."/>
            <person name="Han C."/>
            <person name="Tapia R."/>
            <person name="Schmutz J."/>
            <person name="Larimer F."/>
            <person name="Land M."/>
            <person name="Hauser L."/>
            <person name="Kyrpides N."/>
            <person name="Ivanova N."/>
            <person name="Staley J."/>
            <person name="Richardson P."/>
        </authorList>
    </citation>
    <scope>NUCLEOTIDE SEQUENCE [LARGE SCALE GENOMIC DNA]</scope>
    <source>
        <strain evidence="5 6">37</strain>
    </source>
</reference>
<dbReference type="InterPro" id="IPR055999">
    <property type="entry name" value="DUF7577"/>
</dbReference>
<dbReference type="Pfam" id="PF09413">
    <property type="entry name" value="DUF2007"/>
    <property type="match status" value="1"/>
</dbReference>
<organism evidence="5 6">
    <name type="scientific">Psychromonas ingrahamii (strain DSM 17664 / CCUG 51855 / 37)</name>
    <dbReference type="NCBI Taxonomy" id="357804"/>
    <lineage>
        <taxon>Bacteria</taxon>
        <taxon>Pseudomonadati</taxon>
        <taxon>Pseudomonadota</taxon>
        <taxon>Gammaproteobacteria</taxon>
        <taxon>Alteromonadales</taxon>
        <taxon>Psychromonadaceae</taxon>
        <taxon>Psychromonas</taxon>
    </lineage>
</organism>
<keyword evidence="6" id="KW-1185">Reference proteome</keyword>
<evidence type="ECO:0000256" key="2">
    <source>
        <dbReference type="ARBA" id="ARBA00022771"/>
    </source>
</evidence>
<gene>
    <name evidence="5" type="ordered locus">Ping_1934</name>
</gene>
<dbReference type="PROSITE" id="PS01358">
    <property type="entry name" value="ZF_RANBP2_1"/>
    <property type="match status" value="1"/>
</dbReference>
<evidence type="ECO:0000313" key="5">
    <source>
        <dbReference type="EMBL" id="ABM03705.1"/>
    </source>
</evidence>
<dbReference type="AlphaFoldDB" id="A1SW40"/>
<dbReference type="STRING" id="357804.Ping_1934"/>
<dbReference type="KEGG" id="pin:Ping_1934"/>
<name>A1SW40_PSYIN</name>
<dbReference type="EMBL" id="CP000510">
    <property type="protein sequence ID" value="ABM03705.1"/>
    <property type="molecule type" value="Genomic_DNA"/>
</dbReference>
<evidence type="ECO:0000256" key="3">
    <source>
        <dbReference type="ARBA" id="ARBA00022833"/>
    </source>
</evidence>